<accession>A0ABT6CD08</accession>
<feature type="coiled-coil region" evidence="1">
    <location>
        <begin position="493"/>
        <end position="550"/>
    </location>
</feature>
<dbReference type="PRINTS" id="PR01217">
    <property type="entry name" value="PRICHEXTENSN"/>
</dbReference>
<evidence type="ECO:0000256" key="1">
    <source>
        <dbReference type="SAM" id="Coils"/>
    </source>
</evidence>
<dbReference type="InterPro" id="IPR007139">
    <property type="entry name" value="DUF349"/>
</dbReference>
<evidence type="ECO:0000313" key="4">
    <source>
        <dbReference type="Proteomes" id="UP001528912"/>
    </source>
</evidence>
<keyword evidence="1" id="KW-0175">Coiled coil</keyword>
<keyword evidence="4" id="KW-1185">Reference proteome</keyword>
<name>A0ABT6CD08_9MICO</name>
<sequence length="582" mass="62385">MSDTPTDDTVTTASADELSTDASTPQAPVQESAAAPSPSQDDTTATPVAGEPHPLSETATPPSEDHTDKPPAAAEAEADAEKSATPAAPEPAAPAAAAAPEPETPATAPAPEPESAAPAPEPTDPKPSVPTPGSIPTPAAVRPTPHPPAADSPAAAVPDPVHAPASNAASFGRVAEDGTVFVTTPDGEREVGSYPGSTPQEALSYFARKYDELASTATLLLQRVTQTDLSTHDGQESLKALRAQIGDAHVVGDLAQLDATVEQIATALKAKSQVEGEARAAAKKAALEKREAVVAEAETIAAQPVEKVQWKQSTTRMRQLLDEWKALQRSEARLDKERENTLWHRFSTARNGFDKTRRSHFARLDEQHADAKREKERLVTEAERLAASKDWGPTASAFKRLMGEWRQAGRAARSDDDALWQRFKAAQDSFFHAKDEVVAAENVEFEANLKVKEELLTQAQALLPVKDLPATKASLRTIQDRWDAAGKVPRKDMDRIERAMRKVEQTVRDAEDARWKKTDPEHAARAQSMVDQLEAAVQGLKDDLAKAEATGDARKIKTAQDALAARQVWLDQARGGLAEFGG</sequence>
<feature type="compositionally biased region" description="Polar residues" evidence="2">
    <location>
        <begin position="1"/>
        <end position="14"/>
    </location>
</feature>
<reference evidence="3 4" key="1">
    <citation type="submission" date="2023-03" db="EMBL/GenBank/DDBJ databases">
        <title>YIM 133296 draft genome.</title>
        <authorList>
            <person name="Xiong L."/>
        </authorList>
    </citation>
    <scope>NUCLEOTIDE SEQUENCE [LARGE SCALE GENOMIC DNA]</scope>
    <source>
        <strain evidence="3 4">YIM 133296</strain>
    </source>
</reference>
<dbReference type="Proteomes" id="UP001528912">
    <property type="component" value="Unassembled WGS sequence"/>
</dbReference>
<evidence type="ECO:0000256" key="2">
    <source>
        <dbReference type="SAM" id="MobiDB-lite"/>
    </source>
</evidence>
<dbReference type="Pfam" id="PF03993">
    <property type="entry name" value="DUF349"/>
    <property type="match status" value="3"/>
</dbReference>
<feature type="coiled-coil region" evidence="1">
    <location>
        <begin position="361"/>
        <end position="388"/>
    </location>
</feature>
<gene>
    <name evidence="3" type="ORF">P4R38_18680</name>
</gene>
<feature type="compositionally biased region" description="Low complexity" evidence="2">
    <location>
        <begin position="93"/>
        <end position="118"/>
    </location>
</feature>
<evidence type="ECO:0000313" key="3">
    <source>
        <dbReference type="EMBL" id="MDF8266282.1"/>
    </source>
</evidence>
<dbReference type="EMBL" id="JAROAV010000052">
    <property type="protein sequence ID" value="MDF8266282.1"/>
    <property type="molecule type" value="Genomic_DNA"/>
</dbReference>
<feature type="compositionally biased region" description="Polar residues" evidence="2">
    <location>
        <begin position="37"/>
        <end position="46"/>
    </location>
</feature>
<feature type="compositionally biased region" description="Polar residues" evidence="2">
    <location>
        <begin position="20"/>
        <end position="29"/>
    </location>
</feature>
<feature type="compositionally biased region" description="Pro residues" evidence="2">
    <location>
        <begin position="119"/>
        <end position="135"/>
    </location>
</feature>
<organism evidence="3 4">
    <name type="scientific">Luteipulveratus flavus</name>
    <dbReference type="NCBI Taxonomy" id="3031728"/>
    <lineage>
        <taxon>Bacteria</taxon>
        <taxon>Bacillati</taxon>
        <taxon>Actinomycetota</taxon>
        <taxon>Actinomycetes</taxon>
        <taxon>Micrococcales</taxon>
        <taxon>Dermacoccaceae</taxon>
        <taxon>Luteipulveratus</taxon>
    </lineage>
</organism>
<dbReference type="RefSeq" id="WP_277193471.1">
    <property type="nucleotide sequence ID" value="NZ_JAROAV010000052.1"/>
</dbReference>
<feature type="region of interest" description="Disordered" evidence="2">
    <location>
        <begin position="1"/>
        <end position="197"/>
    </location>
</feature>
<comment type="caution">
    <text evidence="3">The sequence shown here is derived from an EMBL/GenBank/DDBJ whole genome shotgun (WGS) entry which is preliminary data.</text>
</comment>
<protein>
    <submittedName>
        <fullName evidence="3">DUF349 domain-containing protein</fullName>
    </submittedName>
</protein>
<proteinExistence type="predicted"/>
<feature type="compositionally biased region" description="Low complexity" evidence="2">
    <location>
        <begin position="151"/>
        <end position="166"/>
    </location>
</feature>